<evidence type="ECO:0000313" key="4">
    <source>
        <dbReference type="Proteomes" id="UP000075526"/>
    </source>
</evidence>
<dbReference type="Gene3D" id="2.20.200.10">
    <property type="entry name" value="Outer membrane efflux proteins (OEP)"/>
    <property type="match status" value="1"/>
</dbReference>
<dbReference type="EMBL" id="LHZF01000158">
    <property type="protein sequence ID" value="KXV16400.1"/>
    <property type="molecule type" value="Genomic_DNA"/>
</dbReference>
<dbReference type="InterPro" id="IPR003423">
    <property type="entry name" value="OMP_efflux"/>
</dbReference>
<evidence type="ECO:0000256" key="2">
    <source>
        <dbReference type="RuleBase" id="RU362097"/>
    </source>
</evidence>
<comment type="subcellular location">
    <subcellularLocation>
        <location evidence="2">Cell membrane</location>
        <topology evidence="2">Lipid-anchor</topology>
    </subcellularLocation>
</comment>
<sequence length="522" mass="57653">MTIYGTRHTPHSMRLHQFMTEVPQVIQNRTLKEGTRCLIYPGARRRPAAAIIRQSVFAAVMSCLTACAVGPNYRTPQMSLIPFHDVSKTAFSTSSSENAVSWWKSFHDPELDKIESRVLTQNLDLKAAYARVLQGRAIARSAAAQMLPTLDFSPQVSATRLSEEGLIGHIVREIPHFNRDYREYNVGGVASWELDIAGGLRRAHEAARDEFQAAEAEGDGTRLSLAAEAADTYLRIRGDQARLRIAKDVFISNQKMMDLIRQRRSRNVADDRELSSATVIVEAAQLNMIDIEKDEETQSNRLDVLMGTQPGTYAGELRIYAELPAVPAPSANAQPLEVLRHRPDVIASERRLAASNARIGEALANYYPKISLQGALGFESMSPQQLFTAPGFQPTATGALRWRIFDFGKISSDVSRAHGSYAEALASYQATMLRAAEDVEDAFFHLSQTRRAIASQMHNVEALHHAAALTWQSYTAGALALNDALQANITLLNAQDRLASMRAEEDRAAVECFRALGGGWQS</sequence>
<dbReference type="PANTHER" id="PTHR30203:SF25">
    <property type="entry name" value="OUTER MEMBRANE PROTEIN-RELATED"/>
    <property type="match status" value="1"/>
</dbReference>
<keyword evidence="2" id="KW-0472">Membrane</keyword>
<keyword evidence="2" id="KW-1134">Transmembrane beta strand</keyword>
<gene>
    <name evidence="3" type="ORF">AD933_06600</name>
</gene>
<dbReference type="GO" id="GO:0005886">
    <property type="term" value="C:plasma membrane"/>
    <property type="evidence" value="ECO:0007669"/>
    <property type="project" value="UniProtKB-SubCell"/>
</dbReference>
<name>A0A149RQE8_9PROT</name>
<protein>
    <submittedName>
        <fullName evidence="3">RND transporter</fullName>
    </submittedName>
</protein>
<dbReference type="PANTHER" id="PTHR30203">
    <property type="entry name" value="OUTER MEMBRANE CATION EFFLUX PROTEIN"/>
    <property type="match status" value="1"/>
</dbReference>
<keyword evidence="2" id="KW-0812">Transmembrane</keyword>
<dbReference type="SUPFAM" id="SSF56954">
    <property type="entry name" value="Outer membrane efflux proteins (OEP)"/>
    <property type="match status" value="1"/>
</dbReference>
<dbReference type="Pfam" id="PF02321">
    <property type="entry name" value="OEP"/>
    <property type="match status" value="2"/>
</dbReference>
<evidence type="ECO:0000256" key="1">
    <source>
        <dbReference type="ARBA" id="ARBA00007613"/>
    </source>
</evidence>
<organism evidence="3 4">
    <name type="scientific">Acetobacter malorum</name>
    <dbReference type="NCBI Taxonomy" id="178901"/>
    <lineage>
        <taxon>Bacteria</taxon>
        <taxon>Pseudomonadati</taxon>
        <taxon>Pseudomonadota</taxon>
        <taxon>Alphaproteobacteria</taxon>
        <taxon>Acetobacterales</taxon>
        <taxon>Acetobacteraceae</taxon>
        <taxon>Acetobacter</taxon>
    </lineage>
</organism>
<comment type="caution">
    <text evidence="3">The sequence shown here is derived from an EMBL/GenBank/DDBJ whole genome shotgun (WGS) entry which is preliminary data.</text>
</comment>
<evidence type="ECO:0000313" key="3">
    <source>
        <dbReference type="EMBL" id="KXV16400.1"/>
    </source>
</evidence>
<accession>A0A149RQE8</accession>
<comment type="similarity">
    <text evidence="1 2">Belongs to the outer membrane factor (OMF) (TC 1.B.17) family.</text>
</comment>
<dbReference type="PATRIC" id="fig|178901.13.peg.928"/>
<dbReference type="NCBIfam" id="TIGR01845">
    <property type="entry name" value="outer_NodT"/>
    <property type="match status" value="1"/>
</dbReference>
<keyword evidence="2" id="KW-0449">Lipoprotein</keyword>
<reference evidence="3 4" key="1">
    <citation type="submission" date="2015-06" db="EMBL/GenBank/DDBJ databases">
        <title>Improved classification and identification of acetic acid bacteria using matrix-assisted laser desorption/ionization time-of-flight mass spectrometry; Gluconobacter nephelii and Gluconobacter uchimurae are later heterotypic synonyms of Gluconobacter japonicus and Gluconobacter oxydans, respectively.</title>
        <authorList>
            <person name="Li L."/>
            <person name="Cleenwerck I."/>
            <person name="De Vuyst L."/>
            <person name="Vandamme P."/>
        </authorList>
    </citation>
    <scope>NUCLEOTIDE SEQUENCE [LARGE SCALE GENOMIC DNA]</scope>
    <source>
        <strain evidence="3 4">LMG 1552</strain>
    </source>
</reference>
<dbReference type="Proteomes" id="UP000075526">
    <property type="component" value="Unassembled WGS sequence"/>
</dbReference>
<dbReference type="Gene3D" id="1.20.1600.10">
    <property type="entry name" value="Outer membrane efflux proteins (OEP)"/>
    <property type="match status" value="1"/>
</dbReference>
<keyword evidence="2" id="KW-0564">Palmitate</keyword>
<proteinExistence type="inferred from homology"/>
<dbReference type="InterPro" id="IPR010131">
    <property type="entry name" value="MdtP/NodT-like"/>
</dbReference>
<dbReference type="AlphaFoldDB" id="A0A149RQE8"/>
<dbReference type="GO" id="GO:0015562">
    <property type="term" value="F:efflux transmembrane transporter activity"/>
    <property type="evidence" value="ECO:0007669"/>
    <property type="project" value="InterPro"/>
</dbReference>